<dbReference type="EMBL" id="MU118048">
    <property type="protein sequence ID" value="KAF9646788.1"/>
    <property type="molecule type" value="Genomic_DNA"/>
</dbReference>
<accession>A0ACB6ZBN5</accession>
<organism evidence="1 2">
    <name type="scientific">Thelephora ganbajun</name>
    <name type="common">Ganba fungus</name>
    <dbReference type="NCBI Taxonomy" id="370292"/>
    <lineage>
        <taxon>Eukaryota</taxon>
        <taxon>Fungi</taxon>
        <taxon>Dikarya</taxon>
        <taxon>Basidiomycota</taxon>
        <taxon>Agaricomycotina</taxon>
        <taxon>Agaricomycetes</taxon>
        <taxon>Thelephorales</taxon>
        <taxon>Thelephoraceae</taxon>
        <taxon>Thelephora</taxon>
    </lineage>
</organism>
<gene>
    <name evidence="1" type="ORF">BDM02DRAFT_2887259</name>
</gene>
<evidence type="ECO:0000313" key="2">
    <source>
        <dbReference type="Proteomes" id="UP000886501"/>
    </source>
</evidence>
<name>A0ACB6ZBN5_THEGA</name>
<keyword evidence="2" id="KW-1185">Reference proteome</keyword>
<dbReference type="Proteomes" id="UP000886501">
    <property type="component" value="Unassembled WGS sequence"/>
</dbReference>
<reference evidence="1" key="2">
    <citation type="journal article" date="2020" name="Nat. Commun.">
        <title>Large-scale genome sequencing of mycorrhizal fungi provides insights into the early evolution of symbiotic traits.</title>
        <authorList>
            <person name="Miyauchi S."/>
            <person name="Kiss E."/>
            <person name="Kuo A."/>
            <person name="Drula E."/>
            <person name="Kohler A."/>
            <person name="Sanchez-Garcia M."/>
            <person name="Morin E."/>
            <person name="Andreopoulos B."/>
            <person name="Barry K.W."/>
            <person name="Bonito G."/>
            <person name="Buee M."/>
            <person name="Carver A."/>
            <person name="Chen C."/>
            <person name="Cichocki N."/>
            <person name="Clum A."/>
            <person name="Culley D."/>
            <person name="Crous P.W."/>
            <person name="Fauchery L."/>
            <person name="Girlanda M."/>
            <person name="Hayes R.D."/>
            <person name="Keri Z."/>
            <person name="LaButti K."/>
            <person name="Lipzen A."/>
            <person name="Lombard V."/>
            <person name="Magnuson J."/>
            <person name="Maillard F."/>
            <person name="Murat C."/>
            <person name="Nolan M."/>
            <person name="Ohm R.A."/>
            <person name="Pangilinan J."/>
            <person name="Pereira M.F."/>
            <person name="Perotto S."/>
            <person name="Peter M."/>
            <person name="Pfister S."/>
            <person name="Riley R."/>
            <person name="Sitrit Y."/>
            <person name="Stielow J.B."/>
            <person name="Szollosi G."/>
            <person name="Zifcakova L."/>
            <person name="Stursova M."/>
            <person name="Spatafora J.W."/>
            <person name="Tedersoo L."/>
            <person name="Vaario L.M."/>
            <person name="Yamada A."/>
            <person name="Yan M."/>
            <person name="Wang P."/>
            <person name="Xu J."/>
            <person name="Bruns T."/>
            <person name="Baldrian P."/>
            <person name="Vilgalys R."/>
            <person name="Dunand C."/>
            <person name="Henrissat B."/>
            <person name="Grigoriev I.V."/>
            <person name="Hibbett D."/>
            <person name="Nagy L.G."/>
            <person name="Martin F.M."/>
        </authorList>
    </citation>
    <scope>NUCLEOTIDE SEQUENCE</scope>
    <source>
        <strain evidence="1">P2</strain>
    </source>
</reference>
<protein>
    <submittedName>
        <fullName evidence="1">Uncharacterized protein</fullName>
    </submittedName>
</protein>
<comment type="caution">
    <text evidence="1">The sequence shown here is derived from an EMBL/GenBank/DDBJ whole genome shotgun (WGS) entry which is preliminary data.</text>
</comment>
<sequence length="182" mass="20099">MHPISTKKSRLAVNRPALHPSFSRLSTPLPGRCIHSVSSFCNQPLISAGPTTKVKSLSLVSLSLVALVRILLVRLVLMTLAMGSTSRVQFHTRVRALDLPERDGPLSPFLVHLHPLRECRLWLILDLPLLVDDLSFRISTNLSDSKARFSCFSAVLKEGRDLFGGNFGTSYQASHIHYGSSI</sequence>
<proteinExistence type="predicted"/>
<reference evidence="1" key="1">
    <citation type="submission" date="2019-10" db="EMBL/GenBank/DDBJ databases">
        <authorList>
            <consortium name="DOE Joint Genome Institute"/>
            <person name="Kuo A."/>
            <person name="Miyauchi S."/>
            <person name="Kiss E."/>
            <person name="Drula E."/>
            <person name="Kohler A."/>
            <person name="Sanchez-Garcia M."/>
            <person name="Andreopoulos B."/>
            <person name="Barry K.W."/>
            <person name="Bonito G."/>
            <person name="Buee M."/>
            <person name="Carver A."/>
            <person name="Chen C."/>
            <person name="Cichocki N."/>
            <person name="Clum A."/>
            <person name="Culley D."/>
            <person name="Crous P.W."/>
            <person name="Fauchery L."/>
            <person name="Girlanda M."/>
            <person name="Hayes R."/>
            <person name="Keri Z."/>
            <person name="Labutti K."/>
            <person name="Lipzen A."/>
            <person name="Lombard V."/>
            <person name="Magnuson J."/>
            <person name="Maillard F."/>
            <person name="Morin E."/>
            <person name="Murat C."/>
            <person name="Nolan M."/>
            <person name="Ohm R."/>
            <person name="Pangilinan J."/>
            <person name="Pereira M."/>
            <person name="Perotto S."/>
            <person name="Peter M."/>
            <person name="Riley R."/>
            <person name="Sitrit Y."/>
            <person name="Stielow B."/>
            <person name="Szollosi G."/>
            <person name="Zifcakova L."/>
            <person name="Stursova M."/>
            <person name="Spatafora J.W."/>
            <person name="Tedersoo L."/>
            <person name="Vaario L.-M."/>
            <person name="Yamada A."/>
            <person name="Yan M."/>
            <person name="Wang P."/>
            <person name="Xu J."/>
            <person name="Bruns T."/>
            <person name="Baldrian P."/>
            <person name="Vilgalys R."/>
            <person name="Henrissat B."/>
            <person name="Grigoriev I.V."/>
            <person name="Hibbett D."/>
            <person name="Nagy L.G."/>
            <person name="Martin F.M."/>
        </authorList>
    </citation>
    <scope>NUCLEOTIDE SEQUENCE</scope>
    <source>
        <strain evidence="1">P2</strain>
    </source>
</reference>
<evidence type="ECO:0000313" key="1">
    <source>
        <dbReference type="EMBL" id="KAF9646788.1"/>
    </source>
</evidence>